<name>A0A1H6MZR2_9GAMM</name>
<protein>
    <submittedName>
        <fullName evidence="2">Uncharacterized protein</fullName>
    </submittedName>
</protein>
<proteinExistence type="predicted"/>
<dbReference type="EMBL" id="CDSC02000463">
    <property type="protein sequence ID" value="SEI03296.1"/>
    <property type="molecule type" value="Genomic_DNA"/>
</dbReference>
<keyword evidence="1" id="KW-0812">Transmembrane</keyword>
<keyword evidence="1" id="KW-1133">Transmembrane helix</keyword>
<keyword evidence="1" id="KW-0472">Membrane</keyword>
<gene>
    <name evidence="2" type="ORF">BAZSYMA_ACONTIG248340_0</name>
</gene>
<accession>A0A1H6MZR2</accession>
<evidence type="ECO:0000313" key="3">
    <source>
        <dbReference type="Proteomes" id="UP000198988"/>
    </source>
</evidence>
<organism evidence="2 3">
    <name type="scientific">Bathymodiolus azoricus thioautotrophic gill symbiont</name>
    <dbReference type="NCBI Taxonomy" id="235205"/>
    <lineage>
        <taxon>Bacteria</taxon>
        <taxon>Pseudomonadati</taxon>
        <taxon>Pseudomonadota</taxon>
        <taxon>Gammaproteobacteria</taxon>
        <taxon>sulfur-oxidizing symbionts</taxon>
    </lineage>
</organism>
<reference evidence="3" key="1">
    <citation type="submission" date="2016-06" db="EMBL/GenBank/DDBJ databases">
        <authorList>
            <person name="Petersen J."/>
            <person name="Sayavedra L."/>
        </authorList>
    </citation>
    <scope>NUCLEOTIDE SEQUENCE [LARGE SCALE GENOMIC DNA]</scope>
    <source>
        <strain evidence="3">BazSymA</strain>
    </source>
</reference>
<dbReference type="Proteomes" id="UP000198988">
    <property type="component" value="Unassembled WGS sequence"/>
</dbReference>
<sequence>MHIIPKIFISLIFFLCFFLFPLNSFLLFFIPILRRLSIRPWHTSSSRLRNIVNLRNIAHIILSTVTNMINNLCPCNNSYCL</sequence>
<evidence type="ECO:0000313" key="2">
    <source>
        <dbReference type="EMBL" id="SEI03296.1"/>
    </source>
</evidence>
<evidence type="ECO:0000256" key="1">
    <source>
        <dbReference type="SAM" id="Phobius"/>
    </source>
</evidence>
<dbReference type="AlphaFoldDB" id="A0A1H6MZR2"/>
<feature type="transmembrane region" description="Helical" evidence="1">
    <location>
        <begin position="6"/>
        <end position="30"/>
    </location>
</feature>